<evidence type="ECO:0000313" key="1">
    <source>
        <dbReference type="EMBL" id="XBX74029.1"/>
    </source>
</evidence>
<protein>
    <submittedName>
        <fullName evidence="1">Uncharacterized protein</fullName>
    </submittedName>
</protein>
<dbReference type="EMBL" id="CP158367">
    <property type="protein sequence ID" value="XBX74029.1"/>
    <property type="molecule type" value="Genomic_DNA"/>
</dbReference>
<name>A0AAU7VJ02_9FIRM</name>
<reference evidence="1" key="1">
    <citation type="journal article" date="2013" name="Extremophiles">
        <title>Proteinivorax tanatarense gen. nov., sp. nov., an anaerobic, haloalkaliphilic, proteolytic bacterium isolated from a decaying algal bloom, and proposal of Proteinivoraceae fam. nov.</title>
        <authorList>
            <person name="Kevbrin V."/>
            <person name="Boltyanskaya Y."/>
            <person name="Zhilina T."/>
            <person name="Kolganova T."/>
            <person name="Lavrentjeva E."/>
            <person name="Kuznetsov B."/>
        </authorList>
    </citation>
    <scope>NUCLEOTIDE SEQUENCE</scope>
    <source>
        <strain evidence="1">Z-910T</strain>
    </source>
</reference>
<accession>A0AAU7VJ02</accession>
<dbReference type="RefSeq" id="WP_350342789.1">
    <property type="nucleotide sequence ID" value="NZ_CP158367.1"/>
</dbReference>
<sequence length="67" mass="7827">MTKRTFKSPKYLFWDKGEWQEAAETLANSNPEFVDLTGKEQVSQMIGWLSDQYPVEQEELDKAKTKV</sequence>
<dbReference type="AlphaFoldDB" id="A0AAU7VJ02"/>
<proteinExistence type="predicted"/>
<gene>
    <name evidence="1" type="ORF">PRVXT_002049</name>
</gene>
<organism evidence="1">
    <name type="scientific">Proteinivorax tanatarense</name>
    <dbReference type="NCBI Taxonomy" id="1260629"/>
    <lineage>
        <taxon>Bacteria</taxon>
        <taxon>Bacillati</taxon>
        <taxon>Bacillota</taxon>
        <taxon>Clostridia</taxon>
        <taxon>Eubacteriales</taxon>
        <taxon>Proteinivoracaceae</taxon>
        <taxon>Proteinivorax</taxon>
    </lineage>
</organism>
<reference evidence="1" key="2">
    <citation type="submission" date="2024-06" db="EMBL/GenBank/DDBJ databases">
        <authorList>
            <person name="Petrova K.O."/>
            <person name="Toshchakov S.V."/>
            <person name="Boltjanskaja Y.V."/>
            <person name="Kevbrin V."/>
        </authorList>
    </citation>
    <scope>NUCLEOTIDE SEQUENCE</scope>
    <source>
        <strain evidence="1">Z-910T</strain>
    </source>
</reference>